<dbReference type="Proteomes" id="UP000319627">
    <property type="component" value="Unassembled WGS sequence"/>
</dbReference>
<dbReference type="Pfam" id="PF06155">
    <property type="entry name" value="GBBH-like_N"/>
    <property type="match status" value="1"/>
</dbReference>
<dbReference type="GO" id="GO:0046872">
    <property type="term" value="F:metal ion binding"/>
    <property type="evidence" value="ECO:0007669"/>
    <property type="project" value="UniProtKB-KW"/>
</dbReference>
<sequence length="122" mass="13735">MRIPSRIKLHKSIKTLELCYGADCYSLSAEFLRVHSPSAEVRGHGNPVLQYGKQQVALENLEPVGQYALKLSFDDGHDTGLYSWDYLEHLATHQAELWAEYLNALHQAGKSRDPQVSVVQLS</sequence>
<accession>A0A562IKN1</accession>
<gene>
    <name evidence="4" type="ORF">LX59_01719</name>
</gene>
<dbReference type="PANTHER" id="PTHR35303">
    <property type="entry name" value="OS02G0197800 PROTEIN"/>
    <property type="match status" value="1"/>
</dbReference>
<evidence type="ECO:0000259" key="3">
    <source>
        <dbReference type="Pfam" id="PF06155"/>
    </source>
</evidence>
<comment type="caution">
    <text evidence="4">The sequence shown here is derived from an EMBL/GenBank/DDBJ whole genome shotgun (WGS) entry which is preliminary data.</text>
</comment>
<dbReference type="InterPro" id="IPR010376">
    <property type="entry name" value="GBBH-like_N"/>
</dbReference>
<evidence type="ECO:0000256" key="1">
    <source>
        <dbReference type="ARBA" id="ARBA00022723"/>
    </source>
</evidence>
<evidence type="ECO:0000313" key="4">
    <source>
        <dbReference type="EMBL" id="TWH71432.1"/>
    </source>
</evidence>
<protein>
    <submittedName>
        <fullName evidence="4">DUF971 family protein</fullName>
    </submittedName>
</protein>
<keyword evidence="2" id="KW-0408">Iron</keyword>
<dbReference type="PANTHER" id="PTHR35303:SF5">
    <property type="entry name" value="OS02G0197800 PROTEIN"/>
    <property type="match status" value="1"/>
</dbReference>
<dbReference type="InterPro" id="IPR038492">
    <property type="entry name" value="GBBH-like_N_sf"/>
</dbReference>
<keyword evidence="5" id="KW-1185">Reference proteome</keyword>
<evidence type="ECO:0000256" key="2">
    <source>
        <dbReference type="ARBA" id="ARBA00023004"/>
    </source>
</evidence>
<dbReference type="RefSeq" id="WP_144571425.1">
    <property type="nucleotide sequence ID" value="NZ_VLKG01000005.1"/>
</dbReference>
<name>A0A562IKN1_9GAMM</name>
<dbReference type="Gene3D" id="3.30.2020.30">
    <property type="match status" value="1"/>
</dbReference>
<proteinExistence type="predicted"/>
<reference evidence="4 5" key="1">
    <citation type="submission" date="2019-07" db="EMBL/GenBank/DDBJ databases">
        <title>Genomic Encyclopedia of Type Strains, Phase I: the one thousand microbial genomes (KMG-I) project.</title>
        <authorList>
            <person name="Kyrpides N."/>
        </authorList>
    </citation>
    <scope>NUCLEOTIDE SEQUENCE [LARGE SCALE GENOMIC DNA]</scope>
    <source>
        <strain evidence="4 5">DSM 375</strain>
    </source>
</reference>
<feature type="domain" description="Gamma-butyrobetaine hydroxylase-like N-terminal" evidence="3">
    <location>
        <begin position="7"/>
        <end position="87"/>
    </location>
</feature>
<dbReference type="OrthoDB" id="9794178at2"/>
<dbReference type="EMBL" id="VLKG01000005">
    <property type="protein sequence ID" value="TWH71432.1"/>
    <property type="molecule type" value="Genomic_DNA"/>
</dbReference>
<keyword evidence="1" id="KW-0479">Metal-binding</keyword>
<dbReference type="AlphaFoldDB" id="A0A562IKN1"/>
<evidence type="ECO:0000313" key="5">
    <source>
        <dbReference type="Proteomes" id="UP000319627"/>
    </source>
</evidence>
<organism evidence="4 5">
    <name type="scientific">Azomonas agilis</name>
    <dbReference type="NCBI Taxonomy" id="116849"/>
    <lineage>
        <taxon>Bacteria</taxon>
        <taxon>Pseudomonadati</taxon>
        <taxon>Pseudomonadota</taxon>
        <taxon>Gammaproteobacteria</taxon>
        <taxon>Pseudomonadales</taxon>
        <taxon>Pseudomonadaceae</taxon>
        <taxon>Azomonas</taxon>
    </lineage>
</organism>